<dbReference type="STRING" id="57577.A0A2K3P927"/>
<sequence length="383" mass="43895">MAAEVDWSELPKELLNLISQRFDVEVDLIRFRSICSNWRRSSISNHHTNILPFKIPVPKLSFYVDPINNNSDTSPLCYFSKQSIFLIKPPQQQQQDQTLLRPWLIRTRQNSIGKPKLMHPFLLDSNPVRFPYVLDFNKFSVLHLRTNFIPDTDISMYSQPNDSYYHFPEKVVVVTCHGQQPLVLGTFPFHTPEPVLFKCGDENWKGIPNMLSTLKDICLFKGQPYAVDNIGRTVRVGWDSSVQLVAEPLVGGGGHIKFLAESEGDLLLADVYNWLYTGFSNHCPVRIDLFKLNGKEEKWVRLTSLGDRVLILGEGCSFSASASDLHIAHGNCVIFMDNIFHQFSFLPPKTCILHLDEGRLSPLSDYPEYDNLFWPPPEWILQS</sequence>
<evidence type="ECO:0000313" key="2">
    <source>
        <dbReference type="EMBL" id="PNY11786.1"/>
    </source>
</evidence>
<dbReference type="InterPro" id="IPR051304">
    <property type="entry name" value="SCF_F-box_domain"/>
</dbReference>
<dbReference type="Gene3D" id="1.20.1280.50">
    <property type="match status" value="1"/>
</dbReference>
<feature type="domain" description="KIB1-4 beta-propeller" evidence="1">
    <location>
        <begin position="102"/>
        <end position="341"/>
    </location>
</feature>
<reference evidence="2 3" key="2">
    <citation type="journal article" date="2017" name="Front. Plant Sci.">
        <title>Gene Classification and Mining of Molecular Markers Useful in Red Clover (Trifolium pratense) Breeding.</title>
        <authorList>
            <person name="Istvanek J."/>
            <person name="Dluhosova J."/>
            <person name="Dluhos P."/>
            <person name="Patkova L."/>
            <person name="Nedelnik J."/>
            <person name="Repkova J."/>
        </authorList>
    </citation>
    <scope>NUCLEOTIDE SEQUENCE [LARGE SCALE GENOMIC DNA]</scope>
    <source>
        <strain evidence="3">cv. Tatra</strain>
        <tissue evidence="2">Young leaves</tissue>
    </source>
</reference>
<dbReference type="ExpressionAtlas" id="A0A2K3P927">
    <property type="expression patterns" value="baseline"/>
</dbReference>
<protein>
    <submittedName>
        <fullName evidence="2">F-box protein</fullName>
    </submittedName>
</protein>
<proteinExistence type="predicted"/>
<evidence type="ECO:0000259" key="1">
    <source>
        <dbReference type="Pfam" id="PF03478"/>
    </source>
</evidence>
<gene>
    <name evidence="2" type="ORF">L195_g008401</name>
</gene>
<comment type="caution">
    <text evidence="2">The sequence shown here is derived from an EMBL/GenBank/DDBJ whole genome shotgun (WGS) entry which is preliminary data.</text>
</comment>
<dbReference type="EMBL" id="ASHM01004787">
    <property type="protein sequence ID" value="PNY11786.1"/>
    <property type="molecule type" value="Genomic_DNA"/>
</dbReference>
<name>A0A2K3P927_TRIPR</name>
<organism evidence="2 3">
    <name type="scientific">Trifolium pratense</name>
    <name type="common">Red clover</name>
    <dbReference type="NCBI Taxonomy" id="57577"/>
    <lineage>
        <taxon>Eukaryota</taxon>
        <taxon>Viridiplantae</taxon>
        <taxon>Streptophyta</taxon>
        <taxon>Embryophyta</taxon>
        <taxon>Tracheophyta</taxon>
        <taxon>Spermatophyta</taxon>
        <taxon>Magnoliopsida</taxon>
        <taxon>eudicotyledons</taxon>
        <taxon>Gunneridae</taxon>
        <taxon>Pentapetalae</taxon>
        <taxon>rosids</taxon>
        <taxon>fabids</taxon>
        <taxon>Fabales</taxon>
        <taxon>Fabaceae</taxon>
        <taxon>Papilionoideae</taxon>
        <taxon>50 kb inversion clade</taxon>
        <taxon>NPAAA clade</taxon>
        <taxon>Hologalegina</taxon>
        <taxon>IRL clade</taxon>
        <taxon>Trifolieae</taxon>
        <taxon>Trifolium</taxon>
    </lineage>
</organism>
<dbReference type="InterPro" id="IPR005174">
    <property type="entry name" value="KIB1-4_b-propeller"/>
</dbReference>
<dbReference type="PANTHER" id="PTHR47123:SF15">
    <property type="entry name" value="F-BOX PROTEIN SKIP23"/>
    <property type="match status" value="1"/>
</dbReference>
<dbReference type="Pfam" id="PF03478">
    <property type="entry name" value="Beta-prop_KIB1-4"/>
    <property type="match status" value="1"/>
</dbReference>
<accession>A0A2K3P927</accession>
<dbReference type="AlphaFoldDB" id="A0A2K3P927"/>
<evidence type="ECO:0000313" key="3">
    <source>
        <dbReference type="Proteomes" id="UP000236291"/>
    </source>
</evidence>
<dbReference type="Proteomes" id="UP000236291">
    <property type="component" value="Unassembled WGS sequence"/>
</dbReference>
<reference evidence="2 3" key="1">
    <citation type="journal article" date="2014" name="Am. J. Bot.">
        <title>Genome assembly and annotation for red clover (Trifolium pratense; Fabaceae).</title>
        <authorList>
            <person name="Istvanek J."/>
            <person name="Jaros M."/>
            <person name="Krenek A."/>
            <person name="Repkova J."/>
        </authorList>
    </citation>
    <scope>NUCLEOTIDE SEQUENCE [LARGE SCALE GENOMIC DNA]</scope>
    <source>
        <strain evidence="3">cv. Tatra</strain>
        <tissue evidence="2">Young leaves</tissue>
    </source>
</reference>
<dbReference type="PANTHER" id="PTHR47123">
    <property type="entry name" value="F-BOX PROTEIN SKIP23"/>
    <property type="match status" value="1"/>
</dbReference>